<accession>A0ABW6KD62</accession>
<feature type="transmembrane region" description="Helical" evidence="1">
    <location>
        <begin position="72"/>
        <end position="93"/>
    </location>
</feature>
<evidence type="ECO:0000313" key="3">
    <source>
        <dbReference type="Proteomes" id="UP001601059"/>
    </source>
</evidence>
<name>A0ABW6KD62_9BACI</name>
<organism evidence="2 3">
    <name type="scientific">Cytobacillus spartinae</name>
    <dbReference type="NCBI Taxonomy" id="3299023"/>
    <lineage>
        <taxon>Bacteria</taxon>
        <taxon>Bacillati</taxon>
        <taxon>Bacillota</taxon>
        <taxon>Bacilli</taxon>
        <taxon>Bacillales</taxon>
        <taxon>Bacillaceae</taxon>
        <taxon>Cytobacillus</taxon>
    </lineage>
</organism>
<dbReference type="EMBL" id="JBIACK010000004">
    <property type="protein sequence ID" value="MFE8701195.1"/>
    <property type="molecule type" value="Genomic_DNA"/>
</dbReference>
<reference evidence="2 3" key="1">
    <citation type="submission" date="2024-08" db="EMBL/GenBank/DDBJ databases">
        <title>Two novel Cytobacillus novel species.</title>
        <authorList>
            <person name="Liu G."/>
        </authorList>
    </citation>
    <scope>NUCLEOTIDE SEQUENCE [LARGE SCALE GENOMIC DNA]</scope>
    <source>
        <strain evidence="2 3">FJAT-54145</strain>
    </source>
</reference>
<keyword evidence="3" id="KW-1185">Reference proteome</keyword>
<keyword evidence="1" id="KW-0812">Transmembrane</keyword>
<sequence>MTEEQTKVEEEFFDNSTPYKRLSHMTRTRNPDDSRRLQALTTLREMQEEDMKLFEFNEEHSRLLKQRRFLRVFIRCLWFFIAIDLAYGLWVTFR</sequence>
<keyword evidence="1" id="KW-0472">Membrane</keyword>
<evidence type="ECO:0000256" key="1">
    <source>
        <dbReference type="SAM" id="Phobius"/>
    </source>
</evidence>
<evidence type="ECO:0008006" key="4">
    <source>
        <dbReference type="Google" id="ProtNLM"/>
    </source>
</evidence>
<keyword evidence="1" id="KW-1133">Transmembrane helix</keyword>
<proteinExistence type="predicted"/>
<dbReference type="Proteomes" id="UP001601059">
    <property type="component" value="Unassembled WGS sequence"/>
</dbReference>
<protein>
    <recommendedName>
        <fullName evidence="4">Transmembrane protein</fullName>
    </recommendedName>
</protein>
<comment type="caution">
    <text evidence="2">The sequence shown here is derived from an EMBL/GenBank/DDBJ whole genome shotgun (WGS) entry which is preliminary data.</text>
</comment>
<dbReference type="RefSeq" id="WP_389361098.1">
    <property type="nucleotide sequence ID" value="NZ_JBIACK010000004.1"/>
</dbReference>
<gene>
    <name evidence="2" type="ORF">ACFYKX_11370</name>
</gene>
<evidence type="ECO:0000313" key="2">
    <source>
        <dbReference type="EMBL" id="MFE8701195.1"/>
    </source>
</evidence>